<proteinExistence type="predicted"/>
<gene>
    <name evidence="1" type="ORF">RRF57_012751</name>
</gene>
<name>A0AAN7V5Y3_9PEZI</name>
<reference evidence="1 2" key="1">
    <citation type="submission" date="2023-10" db="EMBL/GenBank/DDBJ databases">
        <title>Draft genome sequence of Xylaria bambusicola isolate GMP-LS, the root and basal stem rot pathogen of sugarcane in Indonesia.</title>
        <authorList>
            <person name="Selvaraj P."/>
            <person name="Muralishankar V."/>
            <person name="Muruganantham S."/>
            <person name="Sp S."/>
            <person name="Haryani S."/>
            <person name="Lau K.J.X."/>
            <person name="Naqvi N.I."/>
        </authorList>
    </citation>
    <scope>NUCLEOTIDE SEQUENCE [LARGE SCALE GENOMIC DNA]</scope>
    <source>
        <strain evidence="1">GMP-LS</strain>
    </source>
</reference>
<evidence type="ECO:0000313" key="2">
    <source>
        <dbReference type="Proteomes" id="UP001305414"/>
    </source>
</evidence>
<dbReference type="EMBL" id="JAWHQM010000089">
    <property type="protein sequence ID" value="KAK5637039.1"/>
    <property type="molecule type" value="Genomic_DNA"/>
</dbReference>
<keyword evidence="2" id="KW-1185">Reference proteome</keyword>
<sequence>MLKQPIPDCVRPRFDIIPSVFVVKDAVCSPDNCNGKRKQECIISTFGRDITGSGGGFSVDGDIVAIKKRAPVDLYDEYWEDNKVDGNKGHAADPFLICGRNGVRD</sequence>
<evidence type="ECO:0000313" key="1">
    <source>
        <dbReference type="EMBL" id="KAK5637039.1"/>
    </source>
</evidence>
<dbReference type="Proteomes" id="UP001305414">
    <property type="component" value="Unassembled WGS sequence"/>
</dbReference>
<accession>A0AAN7V5Y3</accession>
<organism evidence="1 2">
    <name type="scientific">Xylaria bambusicola</name>
    <dbReference type="NCBI Taxonomy" id="326684"/>
    <lineage>
        <taxon>Eukaryota</taxon>
        <taxon>Fungi</taxon>
        <taxon>Dikarya</taxon>
        <taxon>Ascomycota</taxon>
        <taxon>Pezizomycotina</taxon>
        <taxon>Sordariomycetes</taxon>
        <taxon>Xylariomycetidae</taxon>
        <taxon>Xylariales</taxon>
        <taxon>Xylariaceae</taxon>
        <taxon>Xylaria</taxon>
    </lineage>
</organism>
<dbReference type="AlphaFoldDB" id="A0AAN7V5Y3"/>
<comment type="caution">
    <text evidence="1">The sequence shown here is derived from an EMBL/GenBank/DDBJ whole genome shotgun (WGS) entry which is preliminary data.</text>
</comment>
<protein>
    <submittedName>
        <fullName evidence="1">Uncharacterized protein</fullName>
    </submittedName>
</protein>